<sequence>MRYQVGGSLRSDDPTYVIRQADEKLYTSLKAGDFCYVLNCRQMGKSSLLQRTSYRLRQEGYSCVYLDMTRLGSEDTTPEQWYKGVTISLFYSLNLGEQVNFKEWWNTQSGISSVQKLHQFVEELLLPTLQQKSQNNGKGGGIIIFIDEIDSLLSLNFPVNDFFAWIRHCYNQQAFNPNFQRLGFALFGVASPSDLIADKRRTPFNIGTAIELQGFKLHEATPLLKGLEEIISQPQAILREIIHWTGGQPFLTQKLCQLVAQTALKTSYGTISLLPGTEEFWVEQLVRSQIIEHWETKDEPEHLRTIRDRLLFHEHRAGRLLGLYQRVLQAEDEEDTGTRERGDAGIKGTNNSVRPLALVTTDDSLEQTELLLSGLVEKRNGYLKIKNPIYRNVFNTQWVLRHLDNLRPYSQTFNAWVASAYKDESRLLRGQALRDTQNWLHGKSLSDLDYQFLAASQEYERKAVQTALEAARAKEVEARLAQERKTAKLQRFFLTTVAIGLFVSTTLGIGSFILYRQTLKSAYQAKSSEIRALVSSSEGLFASNRRLDALIEAIKAKRRLEKLDKPNAKIQRQVNNVLQQAVYGADEYNHFSGHTAAVLAVDISPDSSLIASVSIDQTIKLWRRDGKEVATLKGHKGAVRAIDFSPDGQMLASAGEDGIIKLWKRDGTLLKSFKAHTASIWGIVFSPDGQFLASSGWDRTVKLWKRDGTLLNTFQGYETGFFGVTFSPDGQIVAAGNVDGTVKLWERKASGWQNAKPLQTLLGHTSWVLKVAFTPDGQTIVSGSEDKTIKLWKRDSKNGSYRQYKTLRGHTAGIWGVALSADGQTIASASLDKTIKLWNIDGTELRTLRGHSASVWGVSFSPDNSFIASAGTENVVRLWQKENPFQKSMIAHEAGIWSIAITSDSSTIATASHENTVKFWNRQGKLLKTFTQPGGAIFEVSFSEDGKLIALRSYDDTVKLKKPDGSSVATYKAPISKLLAGVLSPDGQTIGMGNVEKVVQIWKRVRAETPQESRSAPQIIKGHEAEVWEVAFSPDGRLLASVSGDGTAKLWTLDGKLFQTLRGHTAAVWRVAFSQDSKMVATGSGDNTVKLWTVEGKLLQTLKGHTAAVWGVAFSPNGKIVASGSVDTTVKLWQVDGKELTTLRGHTAGIRKIAISRDGTLLVSGGDDNTLILWNLQRILNLDAPAYACALVRDYLKTNIAVEQSDRFLCEPSRERQ</sequence>
<dbReference type="SUPFAM" id="SSF50998">
    <property type="entry name" value="Quinoprotein alcohol dehydrogenase-like"/>
    <property type="match status" value="2"/>
</dbReference>
<keyword evidence="1 3" id="KW-0853">WD repeat</keyword>
<evidence type="ECO:0000313" key="6">
    <source>
        <dbReference type="Proteomes" id="UP000637383"/>
    </source>
</evidence>
<comment type="caution">
    <text evidence="5">The sequence shown here is derived from an EMBL/GenBank/DDBJ whole genome shotgun (WGS) entry which is preliminary data.</text>
</comment>
<dbReference type="InterPro" id="IPR001680">
    <property type="entry name" value="WD40_rpt"/>
</dbReference>
<feature type="transmembrane region" description="Helical" evidence="4">
    <location>
        <begin position="492"/>
        <end position="515"/>
    </location>
</feature>
<dbReference type="PANTHER" id="PTHR22847">
    <property type="entry name" value="WD40 REPEAT PROTEIN"/>
    <property type="match status" value="1"/>
</dbReference>
<dbReference type="SMART" id="SM00320">
    <property type="entry name" value="WD40"/>
    <property type="match status" value="14"/>
</dbReference>
<dbReference type="PROSITE" id="PS50294">
    <property type="entry name" value="WD_REPEATS_REGION"/>
    <property type="match status" value="12"/>
</dbReference>
<evidence type="ECO:0000313" key="5">
    <source>
        <dbReference type="EMBL" id="MBD2737637.1"/>
    </source>
</evidence>
<dbReference type="RefSeq" id="WP_190958213.1">
    <property type="nucleotide sequence ID" value="NZ_JACJTU010000035.1"/>
</dbReference>
<proteinExistence type="predicted"/>
<name>A0ABR8KHV8_9NOSO</name>
<dbReference type="PRINTS" id="PR00320">
    <property type="entry name" value="GPROTEINBRPT"/>
</dbReference>
<feature type="repeat" description="WD" evidence="3">
    <location>
        <begin position="889"/>
        <end position="921"/>
    </location>
</feature>
<dbReference type="PROSITE" id="PS00678">
    <property type="entry name" value="WD_REPEATS_1"/>
    <property type="match status" value="2"/>
</dbReference>
<feature type="repeat" description="WD" evidence="3">
    <location>
        <begin position="591"/>
        <end position="622"/>
    </location>
</feature>
<feature type="repeat" description="WD" evidence="3">
    <location>
        <begin position="714"/>
        <end position="746"/>
    </location>
</feature>
<gene>
    <name evidence="5" type="ORF">H6H03_27760</name>
</gene>
<dbReference type="InterPro" id="IPR015943">
    <property type="entry name" value="WD40/YVTN_repeat-like_dom_sf"/>
</dbReference>
<keyword evidence="4" id="KW-1133">Transmembrane helix</keyword>
<feature type="repeat" description="WD" evidence="3">
    <location>
        <begin position="761"/>
        <end position="802"/>
    </location>
</feature>
<dbReference type="PROSITE" id="PS50082">
    <property type="entry name" value="WD_REPEATS_2"/>
    <property type="match status" value="12"/>
</dbReference>
<dbReference type="SUPFAM" id="SSF52540">
    <property type="entry name" value="P-loop containing nucleoside triphosphate hydrolases"/>
    <property type="match status" value="1"/>
</dbReference>
<feature type="repeat" description="WD" evidence="3">
    <location>
        <begin position="848"/>
        <end position="880"/>
    </location>
</feature>
<protein>
    <submittedName>
        <fullName evidence="5">AAA-like domain-containing protein</fullName>
    </submittedName>
</protein>
<evidence type="ECO:0000256" key="1">
    <source>
        <dbReference type="ARBA" id="ARBA00022574"/>
    </source>
</evidence>
<keyword evidence="4" id="KW-0472">Membrane</keyword>
<dbReference type="Gene3D" id="3.40.50.300">
    <property type="entry name" value="P-loop containing nucleotide triphosphate hydrolases"/>
    <property type="match status" value="1"/>
</dbReference>
<feature type="repeat" description="WD" evidence="3">
    <location>
        <begin position="673"/>
        <end position="705"/>
    </location>
</feature>
<dbReference type="Pfam" id="PF00400">
    <property type="entry name" value="WD40"/>
    <property type="match status" value="12"/>
</dbReference>
<accession>A0ABR8KHV8</accession>
<feature type="repeat" description="WD" evidence="3">
    <location>
        <begin position="632"/>
        <end position="664"/>
    </location>
</feature>
<evidence type="ECO:0000256" key="4">
    <source>
        <dbReference type="SAM" id="Phobius"/>
    </source>
</evidence>
<reference evidence="5 6" key="1">
    <citation type="journal article" date="2020" name="ISME J.">
        <title>Comparative genomics reveals insights into cyanobacterial evolution and habitat adaptation.</title>
        <authorList>
            <person name="Chen M.Y."/>
            <person name="Teng W.K."/>
            <person name="Zhao L."/>
            <person name="Hu C.X."/>
            <person name="Zhou Y.K."/>
            <person name="Han B.P."/>
            <person name="Song L.R."/>
            <person name="Shu W.S."/>
        </authorList>
    </citation>
    <scope>NUCLEOTIDE SEQUENCE [LARGE SCALE GENOMIC DNA]</scope>
    <source>
        <strain evidence="5 6">FACHB-159</strain>
    </source>
</reference>
<feature type="repeat" description="WD" evidence="3">
    <location>
        <begin position="1061"/>
        <end position="1095"/>
    </location>
</feature>
<dbReference type="EMBL" id="JACJTU010000035">
    <property type="protein sequence ID" value="MBD2737637.1"/>
    <property type="molecule type" value="Genomic_DNA"/>
</dbReference>
<dbReference type="Pfam" id="PF14516">
    <property type="entry name" value="AAA_35"/>
    <property type="match status" value="1"/>
</dbReference>
<dbReference type="InterPro" id="IPR020472">
    <property type="entry name" value="WD40_PAC1"/>
</dbReference>
<keyword evidence="6" id="KW-1185">Reference proteome</keyword>
<dbReference type="InterPro" id="IPR011047">
    <property type="entry name" value="Quinoprotein_ADH-like_sf"/>
</dbReference>
<evidence type="ECO:0000256" key="3">
    <source>
        <dbReference type="PROSITE-ProRule" id="PRU00221"/>
    </source>
</evidence>
<dbReference type="Proteomes" id="UP000637383">
    <property type="component" value="Unassembled WGS sequence"/>
</dbReference>
<dbReference type="PANTHER" id="PTHR22847:SF637">
    <property type="entry name" value="WD REPEAT DOMAIN 5B"/>
    <property type="match status" value="1"/>
</dbReference>
<keyword evidence="2" id="KW-0677">Repeat</keyword>
<dbReference type="InterPro" id="IPR027417">
    <property type="entry name" value="P-loop_NTPase"/>
</dbReference>
<feature type="repeat" description="WD" evidence="3">
    <location>
        <begin position="1143"/>
        <end position="1177"/>
    </location>
</feature>
<dbReference type="InterPro" id="IPR019775">
    <property type="entry name" value="WD40_repeat_CS"/>
</dbReference>
<organism evidence="5 6">
    <name type="scientific">Nostoc paludosum FACHB-159</name>
    <dbReference type="NCBI Taxonomy" id="2692908"/>
    <lineage>
        <taxon>Bacteria</taxon>
        <taxon>Bacillati</taxon>
        <taxon>Cyanobacteriota</taxon>
        <taxon>Cyanophyceae</taxon>
        <taxon>Nostocales</taxon>
        <taxon>Nostocaceae</taxon>
        <taxon>Nostoc</taxon>
    </lineage>
</organism>
<evidence type="ECO:0000256" key="2">
    <source>
        <dbReference type="ARBA" id="ARBA00022737"/>
    </source>
</evidence>
<dbReference type="CDD" id="cd00200">
    <property type="entry name" value="WD40"/>
    <property type="match status" value="2"/>
</dbReference>
<keyword evidence="4" id="KW-0812">Transmembrane</keyword>
<feature type="repeat" description="WD" evidence="3">
    <location>
        <begin position="807"/>
        <end position="848"/>
    </location>
</feature>
<dbReference type="Gene3D" id="2.130.10.10">
    <property type="entry name" value="YVTN repeat-like/Quinoprotein amine dehydrogenase"/>
    <property type="match status" value="4"/>
</dbReference>
<feature type="repeat" description="WD" evidence="3">
    <location>
        <begin position="1020"/>
        <end position="1054"/>
    </location>
</feature>
<feature type="repeat" description="WD" evidence="3">
    <location>
        <begin position="1102"/>
        <end position="1143"/>
    </location>
</feature>